<organism evidence="3 4">
    <name type="scientific">Actinocrispum wychmicini</name>
    <dbReference type="NCBI Taxonomy" id="1213861"/>
    <lineage>
        <taxon>Bacteria</taxon>
        <taxon>Bacillati</taxon>
        <taxon>Actinomycetota</taxon>
        <taxon>Actinomycetes</taxon>
        <taxon>Pseudonocardiales</taxon>
        <taxon>Pseudonocardiaceae</taxon>
        <taxon>Actinocrispum</taxon>
    </lineage>
</organism>
<keyword evidence="4" id="KW-1185">Reference proteome</keyword>
<dbReference type="Proteomes" id="UP000295680">
    <property type="component" value="Unassembled WGS sequence"/>
</dbReference>
<dbReference type="RefSeq" id="WP_132120138.1">
    <property type="nucleotide sequence ID" value="NZ_SLWS01000006.1"/>
</dbReference>
<keyword evidence="2" id="KW-0812">Transmembrane</keyword>
<evidence type="ECO:0000256" key="1">
    <source>
        <dbReference type="SAM" id="MobiDB-lite"/>
    </source>
</evidence>
<accession>A0A4V2S6M3</accession>
<protein>
    <submittedName>
        <fullName evidence="3">Uncharacterized protein</fullName>
    </submittedName>
</protein>
<gene>
    <name evidence="3" type="ORF">EV192_106134</name>
</gene>
<comment type="caution">
    <text evidence="3">The sequence shown here is derived from an EMBL/GenBank/DDBJ whole genome shotgun (WGS) entry which is preliminary data.</text>
</comment>
<proteinExistence type="predicted"/>
<feature type="compositionally biased region" description="Low complexity" evidence="1">
    <location>
        <begin position="59"/>
        <end position="78"/>
    </location>
</feature>
<feature type="region of interest" description="Disordered" evidence="1">
    <location>
        <begin position="113"/>
        <end position="133"/>
    </location>
</feature>
<dbReference type="EMBL" id="SLWS01000006">
    <property type="protein sequence ID" value="TCO56660.1"/>
    <property type="molecule type" value="Genomic_DNA"/>
</dbReference>
<feature type="transmembrane region" description="Helical" evidence="2">
    <location>
        <begin position="28"/>
        <end position="47"/>
    </location>
</feature>
<sequence>MLVLVLLLVVAALGLLIAALTTANTLWAWLSVLISVVAAGLLVTDWVRTRRRRSQAALATDKAPSAAAVTAPPESAAEFTSELPPRQSLGPQISRLDLRTVSDEELDAVFNGPSAAEPITSAPVTSAPITSGPVTSAPVTLDPNVEPPEENTDATDRLVVGELTDEVVVIDEHPRYHLATCAWLGDRQTLPLAISEARDLQFTPCAHCAPDATLAASHRARS</sequence>
<keyword evidence="2" id="KW-1133">Transmembrane helix</keyword>
<dbReference type="AlphaFoldDB" id="A0A4V2S6M3"/>
<evidence type="ECO:0000313" key="4">
    <source>
        <dbReference type="Proteomes" id="UP000295680"/>
    </source>
</evidence>
<evidence type="ECO:0000313" key="3">
    <source>
        <dbReference type="EMBL" id="TCO56660.1"/>
    </source>
</evidence>
<feature type="compositionally biased region" description="Polar residues" evidence="1">
    <location>
        <begin position="122"/>
        <end position="133"/>
    </location>
</feature>
<name>A0A4V2S6M3_9PSEU</name>
<evidence type="ECO:0000256" key="2">
    <source>
        <dbReference type="SAM" id="Phobius"/>
    </source>
</evidence>
<keyword evidence="2" id="KW-0472">Membrane</keyword>
<dbReference type="OrthoDB" id="3638805at2"/>
<reference evidence="3 4" key="1">
    <citation type="submission" date="2019-03" db="EMBL/GenBank/DDBJ databases">
        <title>Genomic Encyclopedia of Type Strains, Phase IV (KMG-IV): sequencing the most valuable type-strain genomes for metagenomic binning, comparative biology and taxonomic classification.</title>
        <authorList>
            <person name="Goeker M."/>
        </authorList>
    </citation>
    <scope>NUCLEOTIDE SEQUENCE [LARGE SCALE GENOMIC DNA]</scope>
    <source>
        <strain evidence="3 4">DSM 45934</strain>
    </source>
</reference>
<feature type="region of interest" description="Disordered" evidence="1">
    <location>
        <begin position="58"/>
        <end position="90"/>
    </location>
</feature>